<accession>A0A511FD56</accession>
<gene>
    <name evidence="2" type="ORF">CHO01_22960</name>
    <name evidence="3" type="ORF">HNR08_003361</name>
</gene>
<name>A0A511FD56_9CELL</name>
<dbReference type="RefSeq" id="WP_146838057.1">
    <property type="nucleotide sequence ID" value="NZ_BJVQ01000031.1"/>
</dbReference>
<comment type="caution">
    <text evidence="2">The sequence shown here is derived from an EMBL/GenBank/DDBJ whole genome shotgun (WGS) entry which is preliminary data.</text>
</comment>
<dbReference type="Proteomes" id="UP000564629">
    <property type="component" value="Unassembled WGS sequence"/>
</dbReference>
<dbReference type="EMBL" id="JACHDN010000001">
    <property type="protein sequence ID" value="MBB5474625.1"/>
    <property type="molecule type" value="Genomic_DNA"/>
</dbReference>
<proteinExistence type="predicted"/>
<protein>
    <submittedName>
        <fullName evidence="2">Uncharacterized protein</fullName>
    </submittedName>
</protein>
<dbReference type="AlphaFoldDB" id="A0A511FD56"/>
<organism evidence="2 4">
    <name type="scientific">Cellulomonas hominis</name>
    <dbReference type="NCBI Taxonomy" id="156981"/>
    <lineage>
        <taxon>Bacteria</taxon>
        <taxon>Bacillati</taxon>
        <taxon>Actinomycetota</taxon>
        <taxon>Actinomycetes</taxon>
        <taxon>Micrococcales</taxon>
        <taxon>Cellulomonadaceae</taxon>
        <taxon>Cellulomonas</taxon>
    </lineage>
</organism>
<sequence length="577" mass="61774">MTSLADRSRVPAGVRTGGQFATEARGESVATLTGPADRVTELQRAIDKLARERHDWQCQMANAGALGGNELFLTCQGELELLAEQMSEAETELAHLGGAPAAAPVPVPTTSESIDKLAALLEDTYAHPEVARDQAARMVEDAVRVAGRDVDPDWVAAVIVVHRAGRLVTSDLGTWTLTSPETGQVLRDAYAAGMPVNWTEQMAQRGEGWTDRCVKRYADGLTGDELARLDAAGLAKSPAMAYAFRGCDADTARAWLDAAKADPDFNSYLARYLQLDGVGNDIRAGVPLADVRLCHELGVEPGLAYNGLQRPDGTVEKGPDAIRELAEYAKACGQSTDEAYRGIRLGIDAAKVKAFGLKIDPGEISGFELNGVPAKVARSLRGRVGDIHPAEAGRAYAAGITTGADYKAWLKIGEQTTGGHMGHRRETTTDAAGALALAKAGVPLAAAQRLRDQRVPLESIAALHEAGVHDIKPWSAALHPRTQTTMPHERRVEEAMSQIARFARVGGTPEQLRRIQRAGIPLSNAAEHVDSTPEQLWAHGAGYRNGVIKEEQRLRDQWGAMAPRATGTWDVEGPADL</sequence>
<evidence type="ECO:0000313" key="3">
    <source>
        <dbReference type="EMBL" id="MBB5474625.1"/>
    </source>
</evidence>
<dbReference type="OrthoDB" id="5150602at2"/>
<feature type="coiled-coil region" evidence="1">
    <location>
        <begin position="39"/>
        <end position="99"/>
    </location>
</feature>
<evidence type="ECO:0000313" key="5">
    <source>
        <dbReference type="Proteomes" id="UP000564629"/>
    </source>
</evidence>
<dbReference type="Proteomes" id="UP000321723">
    <property type="component" value="Unassembled WGS sequence"/>
</dbReference>
<keyword evidence="1" id="KW-0175">Coiled coil</keyword>
<reference evidence="2 4" key="1">
    <citation type="submission" date="2019-07" db="EMBL/GenBank/DDBJ databases">
        <title>Whole genome shotgun sequence of Cellulomonas hominis NBRC 16055.</title>
        <authorList>
            <person name="Hosoyama A."/>
            <person name="Uohara A."/>
            <person name="Ohji S."/>
            <person name="Ichikawa N."/>
        </authorList>
    </citation>
    <scope>NUCLEOTIDE SEQUENCE [LARGE SCALE GENOMIC DNA]</scope>
    <source>
        <strain evidence="2 4">NBRC 16055</strain>
    </source>
</reference>
<evidence type="ECO:0000313" key="2">
    <source>
        <dbReference type="EMBL" id="GEL47180.1"/>
    </source>
</evidence>
<keyword evidence="4" id="KW-1185">Reference proteome</keyword>
<evidence type="ECO:0000256" key="1">
    <source>
        <dbReference type="SAM" id="Coils"/>
    </source>
</evidence>
<evidence type="ECO:0000313" key="4">
    <source>
        <dbReference type="Proteomes" id="UP000321723"/>
    </source>
</evidence>
<dbReference type="EMBL" id="BJVQ01000031">
    <property type="protein sequence ID" value="GEL47180.1"/>
    <property type="molecule type" value="Genomic_DNA"/>
</dbReference>
<reference evidence="3 5" key="2">
    <citation type="submission" date="2020-08" db="EMBL/GenBank/DDBJ databases">
        <title>Sequencing the genomes of 1000 actinobacteria strains.</title>
        <authorList>
            <person name="Klenk H.-P."/>
        </authorList>
    </citation>
    <scope>NUCLEOTIDE SEQUENCE [LARGE SCALE GENOMIC DNA]</scope>
    <source>
        <strain evidence="3 5">DSM 9581</strain>
    </source>
</reference>